<evidence type="ECO:0000313" key="3">
    <source>
        <dbReference type="Proteomes" id="UP000309033"/>
    </source>
</evidence>
<keyword evidence="1" id="KW-0812">Transmembrane</keyword>
<dbReference type="AlphaFoldDB" id="A0A5R8ZMK4"/>
<comment type="caution">
    <text evidence="2">The sequence shown here is derived from an EMBL/GenBank/DDBJ whole genome shotgun (WGS) entry which is preliminary data.</text>
</comment>
<evidence type="ECO:0000256" key="1">
    <source>
        <dbReference type="SAM" id="Phobius"/>
    </source>
</evidence>
<sequence>MSRPATRSESVVGPLVGTGLLSALAWWGLSFTSLPDLAVAWLSGLVAGLSALRAIHAAARTLAGPAATPRKRR</sequence>
<gene>
    <name evidence="2" type="ORF">FED44_03425</name>
</gene>
<organism evidence="2 3">
    <name type="scientific">Microbispora triticiradicis</name>
    <dbReference type="NCBI Taxonomy" id="2200763"/>
    <lineage>
        <taxon>Bacteria</taxon>
        <taxon>Bacillati</taxon>
        <taxon>Actinomycetota</taxon>
        <taxon>Actinomycetes</taxon>
        <taxon>Streptosporangiales</taxon>
        <taxon>Streptosporangiaceae</taxon>
        <taxon>Microbispora</taxon>
    </lineage>
</organism>
<keyword evidence="1" id="KW-0472">Membrane</keyword>
<evidence type="ECO:0000313" key="2">
    <source>
        <dbReference type="EMBL" id="TLP66524.1"/>
    </source>
</evidence>
<reference evidence="2" key="1">
    <citation type="submission" date="2019-05" db="EMBL/GenBank/DDBJ databases">
        <title>Isolation, diversity and antifungal activity of Actinobacteria from wheat.</title>
        <authorList>
            <person name="Yu B."/>
        </authorList>
    </citation>
    <scope>NUCLEOTIDE SEQUENCE [LARGE SCALE GENOMIC DNA]</scope>
    <source>
        <strain evidence="2">NEAU-HEGS1-5</strain>
    </source>
</reference>
<dbReference type="Proteomes" id="UP000309033">
    <property type="component" value="Unassembled WGS sequence"/>
</dbReference>
<proteinExistence type="predicted"/>
<feature type="transmembrane region" description="Helical" evidence="1">
    <location>
        <begin position="41"/>
        <end position="63"/>
    </location>
</feature>
<feature type="transmembrane region" description="Helical" evidence="1">
    <location>
        <begin position="12"/>
        <end position="29"/>
    </location>
</feature>
<protein>
    <submittedName>
        <fullName evidence="2">Uncharacterized protein</fullName>
    </submittedName>
</protein>
<name>A0A5R8ZMK4_9ACTN</name>
<dbReference type="EMBL" id="VANP01000001">
    <property type="protein sequence ID" value="TLP66524.1"/>
    <property type="molecule type" value="Genomic_DNA"/>
</dbReference>
<accession>A0A5R8ZMK4</accession>
<keyword evidence="3" id="KW-1185">Reference proteome</keyword>
<keyword evidence="1" id="KW-1133">Transmembrane helix</keyword>